<keyword evidence="8" id="KW-1185">Reference proteome</keyword>
<name>A0A0S3AIM7_9PROT</name>
<dbReference type="EMBL" id="FOFX01000046">
    <property type="protein sequence ID" value="SEQ39363.1"/>
    <property type="molecule type" value="Genomic_DNA"/>
</dbReference>
<dbReference type="Proteomes" id="UP000181998">
    <property type="component" value="Unassembled WGS sequence"/>
</dbReference>
<dbReference type="Proteomes" id="UP000244110">
    <property type="component" value="Unassembled WGS sequence"/>
</dbReference>
<keyword evidence="1" id="KW-0732">Signal</keyword>
<dbReference type="Proteomes" id="UP000182882">
    <property type="component" value="Unassembled WGS sequence"/>
</dbReference>
<gene>
    <name evidence="3" type="ORF">C8R28_100451</name>
    <name evidence="4" type="ORF">SAMN05216406_10375</name>
    <name evidence="5" type="ORF">SAMN05421510_104610</name>
    <name evidence="6" type="ORF">SAMN06297164_0353</name>
</gene>
<evidence type="ECO:0000313" key="8">
    <source>
        <dbReference type="Proteomes" id="UP000182882"/>
    </source>
</evidence>
<evidence type="ECO:0000313" key="4">
    <source>
        <dbReference type="EMBL" id="SDT85097.1"/>
    </source>
</evidence>
<evidence type="ECO:0000313" key="6">
    <source>
        <dbReference type="EMBL" id="SOD16288.1"/>
    </source>
</evidence>
<evidence type="ECO:0000313" key="9">
    <source>
        <dbReference type="Proteomes" id="UP000219335"/>
    </source>
</evidence>
<reference evidence="6 9" key="3">
    <citation type="submission" date="2017-09" db="EMBL/GenBank/DDBJ databases">
        <authorList>
            <person name="Ehlers B."/>
            <person name="Leendertz F.H."/>
        </authorList>
    </citation>
    <scope>NUCLEOTIDE SEQUENCE [LARGE SCALE GENOMIC DNA]</scope>
    <source>
        <strain evidence="6 9">Nm42</strain>
    </source>
</reference>
<feature type="chain" id="PRO_5015044439" description="Surface-adhesin protein E-like domain-containing protein" evidence="1">
    <location>
        <begin position="19"/>
        <end position="129"/>
    </location>
</feature>
<evidence type="ECO:0000313" key="7">
    <source>
        <dbReference type="Proteomes" id="UP000181998"/>
    </source>
</evidence>
<dbReference type="Pfam" id="PF16747">
    <property type="entry name" value="Adhesin_E"/>
    <property type="match status" value="1"/>
</dbReference>
<evidence type="ECO:0000313" key="10">
    <source>
        <dbReference type="Proteomes" id="UP000244110"/>
    </source>
</evidence>
<reference evidence="8" key="2">
    <citation type="submission" date="2016-10" db="EMBL/GenBank/DDBJ databases">
        <authorList>
            <person name="Varghese N."/>
            <person name="Submissions S."/>
        </authorList>
    </citation>
    <scope>NUCLEOTIDE SEQUENCE [LARGE SCALE GENOMIC DNA]</scope>
    <source>
        <strain evidence="8">Nm10</strain>
    </source>
</reference>
<dbReference type="AlphaFoldDB" id="A0A0S3AIM7"/>
<dbReference type="EMBL" id="QAOL01000004">
    <property type="protein sequence ID" value="PTQ87606.1"/>
    <property type="molecule type" value="Genomic_DNA"/>
</dbReference>
<proteinExistence type="predicted"/>
<dbReference type="EMBL" id="OCMU01000001">
    <property type="protein sequence ID" value="SOD16288.1"/>
    <property type="molecule type" value="Genomic_DNA"/>
</dbReference>
<protein>
    <recommendedName>
        <fullName evidence="2">Surface-adhesin protein E-like domain-containing protein</fullName>
    </recommendedName>
</protein>
<organism evidence="3 10">
    <name type="scientific">Nitrosomonas ureae</name>
    <dbReference type="NCBI Taxonomy" id="44577"/>
    <lineage>
        <taxon>Bacteria</taxon>
        <taxon>Pseudomonadati</taxon>
        <taxon>Pseudomonadota</taxon>
        <taxon>Betaproteobacteria</taxon>
        <taxon>Nitrosomonadales</taxon>
        <taxon>Nitrosomonadaceae</taxon>
        <taxon>Nitrosomonas</taxon>
    </lineage>
</organism>
<evidence type="ECO:0000256" key="1">
    <source>
        <dbReference type="SAM" id="SignalP"/>
    </source>
</evidence>
<dbReference type="RefSeq" id="WP_062558661.1">
    <property type="nucleotide sequence ID" value="NZ_CP013341.1"/>
</dbReference>
<dbReference type="KEGG" id="nur:ATY38_06895"/>
<accession>A0A0S3AIM7</accession>
<feature type="domain" description="Surface-adhesin protein E-like" evidence="2">
    <location>
        <begin position="20"/>
        <end position="128"/>
    </location>
</feature>
<evidence type="ECO:0000259" key="2">
    <source>
        <dbReference type="Pfam" id="PF16747"/>
    </source>
</evidence>
<dbReference type="EMBL" id="FNLN01000003">
    <property type="protein sequence ID" value="SDT85097.1"/>
    <property type="molecule type" value="Genomic_DNA"/>
</dbReference>
<dbReference type="Proteomes" id="UP000219335">
    <property type="component" value="Unassembled WGS sequence"/>
</dbReference>
<reference evidence="4 7" key="1">
    <citation type="submission" date="2016-10" db="EMBL/GenBank/DDBJ databases">
        <authorList>
            <person name="de Groot N.N."/>
        </authorList>
    </citation>
    <scope>NUCLEOTIDE SEQUENCE [LARGE SCALE GENOMIC DNA]</scope>
    <source>
        <strain evidence="4">Nm10</strain>
        <strain evidence="5 7">Nm9</strain>
    </source>
</reference>
<reference evidence="3 10" key="4">
    <citation type="submission" date="2018-04" db="EMBL/GenBank/DDBJ databases">
        <title>Active sludge and wastewater microbial communities from Klosterneuburg, Austria.</title>
        <authorList>
            <person name="Wagner M."/>
        </authorList>
    </citation>
    <scope>NUCLEOTIDE SEQUENCE [LARGE SCALE GENOMIC DNA]</scope>
    <source>
        <strain evidence="3 10">Nm4</strain>
    </source>
</reference>
<dbReference type="InterPro" id="IPR031939">
    <property type="entry name" value="Adhesin_E-like"/>
</dbReference>
<dbReference type="OrthoDB" id="8536864at2"/>
<evidence type="ECO:0000313" key="3">
    <source>
        <dbReference type="EMBL" id="PTQ87606.1"/>
    </source>
</evidence>
<feature type="signal peptide" evidence="1">
    <location>
        <begin position="1"/>
        <end position="18"/>
    </location>
</feature>
<sequence>MIKLLALTMTLISTSAMAEWTKVGESSLNGGYTAYADVASIQKAGDRAKMWALFDYQTVQKTSGVEYLSERIRREYDCNQKQMRKLAYKFFSWNMEGGDLIRSYNQPQKWVPIPPDSVDEAEWKVACNN</sequence>
<evidence type="ECO:0000313" key="5">
    <source>
        <dbReference type="EMBL" id="SEQ39363.1"/>
    </source>
</evidence>